<dbReference type="InterPro" id="IPR003609">
    <property type="entry name" value="Pan_app"/>
</dbReference>
<evidence type="ECO:0000259" key="3">
    <source>
        <dbReference type="PROSITE" id="PS50948"/>
    </source>
</evidence>
<organism evidence="4 5">
    <name type="scientific">Cercospora berteroae</name>
    <dbReference type="NCBI Taxonomy" id="357750"/>
    <lineage>
        <taxon>Eukaryota</taxon>
        <taxon>Fungi</taxon>
        <taxon>Dikarya</taxon>
        <taxon>Ascomycota</taxon>
        <taxon>Pezizomycotina</taxon>
        <taxon>Dothideomycetes</taxon>
        <taxon>Dothideomycetidae</taxon>
        <taxon>Mycosphaerellales</taxon>
        <taxon>Mycosphaerellaceae</taxon>
        <taxon>Cercospora</taxon>
    </lineage>
</organism>
<dbReference type="PROSITE" id="PS50948">
    <property type="entry name" value="PAN"/>
    <property type="match status" value="1"/>
</dbReference>
<accession>A0A2S6BQS9</accession>
<feature type="region of interest" description="Disordered" evidence="1">
    <location>
        <begin position="116"/>
        <end position="183"/>
    </location>
</feature>
<evidence type="ECO:0000313" key="4">
    <source>
        <dbReference type="EMBL" id="PPJ49814.1"/>
    </source>
</evidence>
<dbReference type="OrthoDB" id="3649490at2759"/>
<keyword evidence="5" id="KW-1185">Reference proteome</keyword>
<proteinExistence type="predicted"/>
<evidence type="ECO:0000256" key="2">
    <source>
        <dbReference type="SAM" id="SignalP"/>
    </source>
</evidence>
<reference evidence="5" key="1">
    <citation type="journal article" date="2017" name="bioRxiv">
        <title>Conservation of a gene cluster reveals novel cercosporin biosynthetic mechanisms and extends production to the genus Colletotrichum.</title>
        <authorList>
            <person name="de Jonge R."/>
            <person name="Ebert M.K."/>
            <person name="Huitt-Roehl C.R."/>
            <person name="Pal P."/>
            <person name="Suttle J.C."/>
            <person name="Spanner R.E."/>
            <person name="Neubauer J.D."/>
            <person name="Jurick W.M.II."/>
            <person name="Stott K.A."/>
            <person name="Secor G.A."/>
            <person name="Thomma B.P.H.J."/>
            <person name="Van de Peer Y."/>
            <person name="Townsend C.A."/>
            <person name="Bolton M.D."/>
        </authorList>
    </citation>
    <scope>NUCLEOTIDE SEQUENCE [LARGE SCALE GENOMIC DNA]</scope>
    <source>
        <strain evidence="5">CBS538.71</strain>
    </source>
</reference>
<comment type="caution">
    <text evidence="4">The sequence shown here is derived from an EMBL/GenBank/DDBJ whole genome shotgun (WGS) entry which is preliminary data.</text>
</comment>
<dbReference type="Proteomes" id="UP000237631">
    <property type="component" value="Unassembled WGS sequence"/>
</dbReference>
<keyword evidence="2" id="KW-0732">Signal</keyword>
<sequence>MRFITFVAALLPLASALPAFDGESSHGALEQRNYKPTCGVNGYNKAGRPHYHSVSYKCDRYECHNICQKSSKCQSYSVGNGACRLYTSKVVKNCATSSKSPYKYYDKSCACPPKPNKPKTTTTKKTSTTTKKTSTTESTTTTVRDVTTTTSSVVASTTTTGAAGSTTTTSAAGSTTTTSAAGSTTTTNAITTTTTTPAITTTSTTTNAQTTTTTATTTTTSAVIPPSVCGMISPERVSTPDEIDYVRYFSGVGFTLSPDGPYNDPDNAPITTYIDGTSTPGEAATECASQAYENGYFTVDVHYRISRTAWECVQYYDSNDGDDAASFYNVRDLDVACSFGYVLDFRP</sequence>
<gene>
    <name evidence="4" type="ORF">CBER1_03350</name>
</gene>
<feature type="compositionally biased region" description="Low complexity" evidence="1">
    <location>
        <begin position="120"/>
        <end position="183"/>
    </location>
</feature>
<evidence type="ECO:0000313" key="5">
    <source>
        <dbReference type="Proteomes" id="UP000237631"/>
    </source>
</evidence>
<evidence type="ECO:0000256" key="1">
    <source>
        <dbReference type="SAM" id="MobiDB-lite"/>
    </source>
</evidence>
<feature type="chain" id="PRO_5015645841" description="Apple domain-containing protein" evidence="2">
    <location>
        <begin position="17"/>
        <end position="347"/>
    </location>
</feature>
<feature type="domain" description="Apple" evidence="3">
    <location>
        <begin position="38"/>
        <end position="109"/>
    </location>
</feature>
<dbReference type="EMBL" id="PNEN01001798">
    <property type="protein sequence ID" value="PPJ49814.1"/>
    <property type="molecule type" value="Genomic_DNA"/>
</dbReference>
<dbReference type="AlphaFoldDB" id="A0A2S6BQS9"/>
<feature type="signal peptide" evidence="2">
    <location>
        <begin position="1"/>
        <end position="16"/>
    </location>
</feature>
<protein>
    <recommendedName>
        <fullName evidence="3">Apple domain-containing protein</fullName>
    </recommendedName>
</protein>
<name>A0A2S6BQS9_9PEZI</name>